<reference evidence="2 3" key="1">
    <citation type="submission" date="2017-07" db="EMBL/GenBank/DDBJ databases">
        <title>Flavobacterium cyanobacteriorum sp. nov., isolated from cyanobacterial aggregates in a eutrophic lake.</title>
        <authorList>
            <person name="Cai H."/>
        </authorList>
    </citation>
    <scope>NUCLEOTIDE SEQUENCE [LARGE SCALE GENOMIC DNA]</scope>
    <source>
        <strain evidence="2 3">TH021</strain>
    </source>
</reference>
<comment type="caution">
    <text evidence="2">The sequence shown here is derived from an EMBL/GenBank/DDBJ whole genome shotgun (WGS) entry which is preliminary data.</text>
</comment>
<proteinExistence type="predicted"/>
<dbReference type="SUPFAM" id="SSF51206">
    <property type="entry name" value="cAMP-binding domain-like"/>
    <property type="match status" value="1"/>
</dbReference>
<keyword evidence="3" id="KW-1185">Reference proteome</keyword>
<name>A0A255Z5J7_9FLAO</name>
<dbReference type="InterPro" id="IPR000595">
    <property type="entry name" value="cNMP-bd_dom"/>
</dbReference>
<gene>
    <name evidence="2" type="ORF">CHU92_09330</name>
</gene>
<dbReference type="InterPro" id="IPR014710">
    <property type="entry name" value="RmlC-like_jellyroll"/>
</dbReference>
<evidence type="ECO:0000259" key="1">
    <source>
        <dbReference type="Pfam" id="PF00027"/>
    </source>
</evidence>
<dbReference type="EMBL" id="NOXV01000267">
    <property type="protein sequence ID" value="OYQ36719.1"/>
    <property type="molecule type" value="Genomic_DNA"/>
</dbReference>
<organism evidence="2 3">
    <name type="scientific">Flavobacterium cyanobacteriorum</name>
    <dbReference type="NCBI Taxonomy" id="2022802"/>
    <lineage>
        <taxon>Bacteria</taxon>
        <taxon>Pseudomonadati</taxon>
        <taxon>Bacteroidota</taxon>
        <taxon>Flavobacteriia</taxon>
        <taxon>Flavobacteriales</taxon>
        <taxon>Flavobacteriaceae</taxon>
        <taxon>Flavobacterium</taxon>
    </lineage>
</organism>
<protein>
    <submittedName>
        <fullName evidence="2">cAMP-binding protein</fullName>
    </submittedName>
</protein>
<dbReference type="InterPro" id="IPR018490">
    <property type="entry name" value="cNMP-bd_dom_sf"/>
</dbReference>
<feature type="domain" description="Cyclic nucleotide-binding" evidence="1">
    <location>
        <begin position="49"/>
        <end position="120"/>
    </location>
</feature>
<sequence>MTEAIQTYLKTVKHLCPQADSNSLSFLESGLTITTLADKHFYIQANITQKNVGFVFSGLLRAFYIDDNGNEITIRFVKENDFATNYVSFISQKPSRYYFQCIEPCEIVNISYQHMQEAFSKFPALEKYGRLIAEEILKSQQQRIESFLFENAELRYLNFVKQHPDLHNRVSLSHLSTYLGIERPSLSRIRKKIAHQ</sequence>
<dbReference type="Gene3D" id="2.60.120.10">
    <property type="entry name" value="Jelly Rolls"/>
    <property type="match status" value="1"/>
</dbReference>
<evidence type="ECO:0000313" key="2">
    <source>
        <dbReference type="EMBL" id="OYQ36719.1"/>
    </source>
</evidence>
<dbReference type="OrthoDB" id="663011at2"/>
<dbReference type="RefSeq" id="WP_094414895.1">
    <property type="nucleotide sequence ID" value="NZ_NOXV01000267.1"/>
</dbReference>
<dbReference type="AlphaFoldDB" id="A0A255Z5J7"/>
<evidence type="ECO:0000313" key="3">
    <source>
        <dbReference type="Proteomes" id="UP000216605"/>
    </source>
</evidence>
<accession>A0A255Z5J7</accession>
<dbReference type="Pfam" id="PF00027">
    <property type="entry name" value="cNMP_binding"/>
    <property type="match status" value="1"/>
</dbReference>
<dbReference type="Proteomes" id="UP000216605">
    <property type="component" value="Unassembled WGS sequence"/>
</dbReference>